<proteinExistence type="inferred from homology"/>
<evidence type="ECO:0000313" key="2">
    <source>
        <dbReference type="EMBL" id="MEO1759967.1"/>
    </source>
</evidence>
<comment type="similarity">
    <text evidence="1">Belongs to the HAD-like hydrolase superfamily.</text>
</comment>
<dbReference type="PANTHER" id="PTHR19288">
    <property type="entry name" value="4-NITROPHENYLPHOSPHATASE-RELATED"/>
    <property type="match status" value="1"/>
</dbReference>
<keyword evidence="2" id="KW-0378">Hydrolase</keyword>
<evidence type="ECO:0000256" key="1">
    <source>
        <dbReference type="PIRNR" id="PIRNR000915"/>
    </source>
</evidence>
<dbReference type="InterPro" id="IPR006357">
    <property type="entry name" value="HAD-SF_hydro_IIA"/>
</dbReference>
<gene>
    <name evidence="2" type="ORF">VOI32_39650</name>
</gene>
<dbReference type="PANTHER" id="PTHR19288:SF46">
    <property type="entry name" value="HALOACID DEHALOGENASE-LIKE HYDROLASE DOMAIN-CONTAINING PROTEIN 2"/>
    <property type="match status" value="1"/>
</dbReference>
<reference evidence="2 3" key="1">
    <citation type="submission" date="2024-01" db="EMBL/GenBank/DDBJ databases">
        <title>The diversity of rhizobia nodulating Mimosa spp. in eleven states of Brazil covering several biomes is determined by host plant, location, and edaphic factors.</title>
        <authorList>
            <person name="Rouws L."/>
            <person name="Barauna A."/>
            <person name="Beukes C."/>
            <person name="De Faria S.M."/>
            <person name="Gross E."/>
            <person name="Dos Reis Junior F.B."/>
            <person name="Simon M."/>
            <person name="Maluk M."/>
            <person name="Odee D.W."/>
            <person name="Kenicer G."/>
            <person name="Young J.P.W."/>
            <person name="Reis V.M."/>
            <person name="Zilli J."/>
            <person name="James E.K."/>
        </authorList>
    </citation>
    <scope>NUCLEOTIDE SEQUENCE [LARGE SCALE GENOMIC DNA]</scope>
    <source>
        <strain evidence="2 3">JHI1651</strain>
    </source>
</reference>
<dbReference type="EMBL" id="JAYLVJ010000098">
    <property type="protein sequence ID" value="MEO1759967.1"/>
    <property type="molecule type" value="Genomic_DNA"/>
</dbReference>
<dbReference type="Proteomes" id="UP001462961">
    <property type="component" value="Unassembled WGS sequence"/>
</dbReference>
<dbReference type="Gene3D" id="3.40.50.1000">
    <property type="entry name" value="HAD superfamily/HAD-like"/>
    <property type="match status" value="2"/>
</dbReference>
<dbReference type="NCBIfam" id="TIGR01549">
    <property type="entry name" value="HAD-SF-IA-v1"/>
    <property type="match status" value="1"/>
</dbReference>
<dbReference type="Pfam" id="PF13242">
    <property type="entry name" value="Hydrolase_like"/>
    <property type="match status" value="1"/>
</dbReference>
<dbReference type="InterPro" id="IPR006439">
    <property type="entry name" value="HAD-SF_hydro_IA"/>
</dbReference>
<dbReference type="NCBIfam" id="TIGR01460">
    <property type="entry name" value="HAD-SF-IIA"/>
    <property type="match status" value="1"/>
</dbReference>
<evidence type="ECO:0000313" key="3">
    <source>
        <dbReference type="Proteomes" id="UP001462961"/>
    </source>
</evidence>
<dbReference type="Pfam" id="PF13344">
    <property type="entry name" value="Hydrolase_6"/>
    <property type="match status" value="1"/>
</dbReference>
<accession>A0ABV0ECR2</accession>
<sequence length="273" mass="29098">MDKQMQMRAWPRIRGVVSDLDGVVYRGKQVIEESIEAFQEWRRLGVPFCFVTNNSTHTEADVVKKLADMGLPIEPQEVVTSAGETARLLRTMWPEGTPVYVIGAESLTDAVAGAGMNITDRSPAAVVMGLDRAISHEKMRVAVQAILDGATLIGTNPDLLLPTAQGFEPGAGAQLTAVAVAARVKPIIVGKPETHMIEAALARLGTAREETIMVGDQIPTDIQAGKRAGLHSVLITTGVPAVEDPALLPPDFVVQSLRDIPVFNENALGASHG</sequence>
<keyword evidence="3" id="KW-1185">Reference proteome</keyword>
<protein>
    <submittedName>
        <fullName evidence="2">HAD-IIA family hydrolase</fullName>
    </submittedName>
</protein>
<dbReference type="SUPFAM" id="SSF56784">
    <property type="entry name" value="HAD-like"/>
    <property type="match status" value="1"/>
</dbReference>
<organism evidence="2 3">
    <name type="scientific">Paraburkholderia caribensis</name>
    <dbReference type="NCBI Taxonomy" id="75105"/>
    <lineage>
        <taxon>Bacteria</taxon>
        <taxon>Pseudomonadati</taxon>
        <taxon>Pseudomonadota</taxon>
        <taxon>Betaproteobacteria</taxon>
        <taxon>Burkholderiales</taxon>
        <taxon>Burkholderiaceae</taxon>
        <taxon>Paraburkholderia</taxon>
    </lineage>
</organism>
<dbReference type="RefSeq" id="WP_012406560.1">
    <property type="nucleotide sequence ID" value="NZ_JAKUCO010000109.1"/>
</dbReference>
<comment type="caution">
    <text evidence="2">The sequence shown here is derived from an EMBL/GenBank/DDBJ whole genome shotgun (WGS) entry which is preliminary data.</text>
</comment>
<dbReference type="GO" id="GO:0016787">
    <property type="term" value="F:hydrolase activity"/>
    <property type="evidence" value="ECO:0007669"/>
    <property type="project" value="UniProtKB-KW"/>
</dbReference>
<name>A0ABV0ECR2_9BURK</name>
<dbReference type="PIRSF" id="PIRSF000915">
    <property type="entry name" value="PGP-type_phosphatase"/>
    <property type="match status" value="1"/>
</dbReference>
<dbReference type="InterPro" id="IPR036412">
    <property type="entry name" value="HAD-like_sf"/>
</dbReference>
<dbReference type="InterPro" id="IPR023214">
    <property type="entry name" value="HAD_sf"/>
</dbReference>